<comment type="caution">
    <text evidence="2">The sequence shown here is derived from an EMBL/GenBank/DDBJ whole genome shotgun (WGS) entry which is preliminary data.</text>
</comment>
<dbReference type="AlphaFoldDB" id="A0A6G1BQI7"/>
<dbReference type="InterPro" id="IPR046533">
    <property type="entry name" value="DUF6598"/>
</dbReference>
<reference evidence="2 3" key="1">
    <citation type="submission" date="2019-11" db="EMBL/GenBank/DDBJ databases">
        <title>Whole genome sequence of Oryza granulata.</title>
        <authorList>
            <person name="Li W."/>
        </authorList>
    </citation>
    <scope>NUCLEOTIDE SEQUENCE [LARGE SCALE GENOMIC DNA]</scope>
    <source>
        <strain evidence="3">cv. Menghai</strain>
        <tissue evidence="2">Leaf</tissue>
    </source>
</reference>
<name>A0A6G1BQI7_9ORYZ</name>
<organism evidence="2 3">
    <name type="scientific">Oryza meyeriana var. granulata</name>
    <dbReference type="NCBI Taxonomy" id="110450"/>
    <lineage>
        <taxon>Eukaryota</taxon>
        <taxon>Viridiplantae</taxon>
        <taxon>Streptophyta</taxon>
        <taxon>Embryophyta</taxon>
        <taxon>Tracheophyta</taxon>
        <taxon>Spermatophyta</taxon>
        <taxon>Magnoliopsida</taxon>
        <taxon>Liliopsida</taxon>
        <taxon>Poales</taxon>
        <taxon>Poaceae</taxon>
        <taxon>BOP clade</taxon>
        <taxon>Oryzoideae</taxon>
        <taxon>Oryzeae</taxon>
        <taxon>Oryzinae</taxon>
        <taxon>Oryza</taxon>
        <taxon>Oryza meyeriana</taxon>
    </lineage>
</organism>
<gene>
    <name evidence="2" type="ORF">E2562_030144</name>
</gene>
<dbReference type="Proteomes" id="UP000479710">
    <property type="component" value="Unassembled WGS sequence"/>
</dbReference>
<dbReference type="PANTHER" id="PTHR33065:SF88">
    <property type="entry name" value="OS11G0104220 PROTEIN"/>
    <property type="match status" value="1"/>
</dbReference>
<evidence type="ECO:0000259" key="1">
    <source>
        <dbReference type="Pfam" id="PF20241"/>
    </source>
</evidence>
<dbReference type="Pfam" id="PF20241">
    <property type="entry name" value="DUF6598"/>
    <property type="match status" value="1"/>
</dbReference>
<evidence type="ECO:0000313" key="2">
    <source>
        <dbReference type="EMBL" id="KAF0889663.1"/>
    </source>
</evidence>
<evidence type="ECO:0000313" key="3">
    <source>
        <dbReference type="Proteomes" id="UP000479710"/>
    </source>
</evidence>
<accession>A0A6G1BQI7</accession>
<dbReference type="EMBL" id="SPHZ02000012">
    <property type="protein sequence ID" value="KAF0889663.1"/>
    <property type="molecule type" value="Genomic_DNA"/>
</dbReference>
<proteinExistence type="predicted"/>
<sequence length="168" mass="19592">MGMGAAREDKFLDEEEDFLDDEEAELIMVQDFHRGWEHRFSPRDAFEDTTTVRPMRYTEGPIPRYACCDEALQIFSLRVIEGKDGLDWPLHLWLGCHQGPVEQKCNLLFKRTRDNCQILTPQTGAGTGKLSRSRLSKEVIEMHIERNRQFSRSIWDTPPFVTVNKYQA</sequence>
<dbReference type="OrthoDB" id="693861at2759"/>
<feature type="domain" description="DUF6598" evidence="1">
    <location>
        <begin position="71"/>
        <end position="122"/>
    </location>
</feature>
<keyword evidence="3" id="KW-1185">Reference proteome</keyword>
<protein>
    <recommendedName>
        <fullName evidence="1">DUF6598 domain-containing protein</fullName>
    </recommendedName>
</protein>
<dbReference type="PANTHER" id="PTHR33065">
    <property type="entry name" value="OS07G0486400 PROTEIN"/>
    <property type="match status" value="1"/>
</dbReference>